<name>A0ABQ8HVR0_9ROSI</name>
<dbReference type="Gene3D" id="1.10.357.140">
    <property type="entry name" value="UbiA prenyltransferase"/>
    <property type="match status" value="1"/>
</dbReference>
<keyword evidence="6 10" id="KW-0812">Transmembrane</keyword>
<evidence type="ECO:0000256" key="6">
    <source>
        <dbReference type="ARBA" id="ARBA00022692"/>
    </source>
</evidence>
<proteinExistence type="inferred from homology"/>
<comment type="caution">
    <text evidence="11">The sequence shown here is derived from an EMBL/GenBank/DDBJ whole genome shotgun (WGS) entry which is preliminary data.</text>
</comment>
<comment type="subcellular location">
    <subcellularLocation>
        <location evidence="1">Plastid</location>
        <location evidence="1">Chloroplast membrane</location>
        <topology evidence="1">Multi-pass membrane protein</topology>
    </subcellularLocation>
</comment>
<evidence type="ECO:0000256" key="3">
    <source>
        <dbReference type="ARBA" id="ARBA00022528"/>
    </source>
</evidence>
<protein>
    <recommendedName>
        <fullName evidence="13">Homogentisate phytyltransferase</fullName>
    </recommendedName>
</protein>
<keyword evidence="7" id="KW-0809">Transit peptide</keyword>
<comment type="similarity">
    <text evidence="2">Belongs to the UbiA prenyltransferase family.</text>
</comment>
<dbReference type="PANTHER" id="PTHR43009:SF10">
    <property type="entry name" value="HOMOGENTISATE SOLANESYLTRANSFERASE, CHLOROPLASTIC"/>
    <property type="match status" value="1"/>
</dbReference>
<keyword evidence="12" id="KW-1185">Reference proteome</keyword>
<evidence type="ECO:0000313" key="11">
    <source>
        <dbReference type="EMBL" id="KAH7568436.1"/>
    </source>
</evidence>
<dbReference type="EMBL" id="JAFEMO010000007">
    <property type="protein sequence ID" value="KAH7568436.1"/>
    <property type="molecule type" value="Genomic_DNA"/>
</dbReference>
<dbReference type="InterPro" id="IPR000537">
    <property type="entry name" value="UbiA_prenyltransferase"/>
</dbReference>
<keyword evidence="8 10" id="KW-1133">Transmembrane helix</keyword>
<evidence type="ECO:0000256" key="10">
    <source>
        <dbReference type="SAM" id="Phobius"/>
    </source>
</evidence>
<evidence type="ECO:0008006" key="13">
    <source>
        <dbReference type="Google" id="ProtNLM"/>
    </source>
</evidence>
<evidence type="ECO:0000313" key="12">
    <source>
        <dbReference type="Proteomes" id="UP000827721"/>
    </source>
</evidence>
<keyword evidence="5" id="KW-0808">Transferase</keyword>
<dbReference type="Pfam" id="PF01040">
    <property type="entry name" value="UbiA"/>
    <property type="match status" value="1"/>
</dbReference>
<feature type="transmembrane region" description="Helical" evidence="10">
    <location>
        <begin position="241"/>
        <end position="265"/>
    </location>
</feature>
<evidence type="ECO:0000256" key="1">
    <source>
        <dbReference type="ARBA" id="ARBA00004508"/>
    </source>
</evidence>
<evidence type="ECO:0000256" key="2">
    <source>
        <dbReference type="ARBA" id="ARBA00005985"/>
    </source>
</evidence>
<evidence type="ECO:0000256" key="7">
    <source>
        <dbReference type="ARBA" id="ARBA00022946"/>
    </source>
</evidence>
<dbReference type="PANTHER" id="PTHR43009">
    <property type="entry name" value="HOMOGENTISATE SOLANESYLTRANSFERASE, CHLOROPLASTIC"/>
    <property type="match status" value="1"/>
</dbReference>
<evidence type="ECO:0000256" key="5">
    <source>
        <dbReference type="ARBA" id="ARBA00022679"/>
    </source>
</evidence>
<evidence type="ECO:0000256" key="9">
    <source>
        <dbReference type="ARBA" id="ARBA00023136"/>
    </source>
</evidence>
<gene>
    <name evidence="11" type="ORF">JRO89_XS07G0298400</name>
</gene>
<evidence type="ECO:0000256" key="4">
    <source>
        <dbReference type="ARBA" id="ARBA00022640"/>
    </source>
</evidence>
<sequence length="276" mass="30551">MELSHSLAYQQYSRIPDHVHVIDSKCKGASSHHHHQTNIPINIIKPAPKYLSDFSFKYCSINGLSSFGVHDNPRRRTAFKQRPASSQAGAPAAGSDTTTNKLSTFIAVFFRFLRPYSLYETIVASVSMVARSWLTENPNLLNWSLLLNAFIGLFALFCLNVYLVGINQIYDVDIDKVNKPELPLAAGDLSVESAWLLVIAFAVNGLLIVGLKGGPFLTCLYSLGLFVATAYSAPPFRLKRFAFGPMFTIVMMRGILLNIGLHYAARAAIGLTFEWT</sequence>
<organism evidence="11 12">
    <name type="scientific">Xanthoceras sorbifolium</name>
    <dbReference type="NCBI Taxonomy" id="99658"/>
    <lineage>
        <taxon>Eukaryota</taxon>
        <taxon>Viridiplantae</taxon>
        <taxon>Streptophyta</taxon>
        <taxon>Embryophyta</taxon>
        <taxon>Tracheophyta</taxon>
        <taxon>Spermatophyta</taxon>
        <taxon>Magnoliopsida</taxon>
        <taxon>eudicotyledons</taxon>
        <taxon>Gunneridae</taxon>
        <taxon>Pentapetalae</taxon>
        <taxon>rosids</taxon>
        <taxon>malvids</taxon>
        <taxon>Sapindales</taxon>
        <taxon>Sapindaceae</taxon>
        <taxon>Xanthoceroideae</taxon>
        <taxon>Xanthoceras</taxon>
    </lineage>
</organism>
<keyword evidence="4" id="KW-0934">Plastid</keyword>
<feature type="transmembrane region" description="Helical" evidence="10">
    <location>
        <begin position="140"/>
        <end position="163"/>
    </location>
</feature>
<feature type="transmembrane region" description="Helical" evidence="10">
    <location>
        <begin position="215"/>
        <end position="234"/>
    </location>
</feature>
<reference evidence="11 12" key="1">
    <citation type="submission" date="2021-02" db="EMBL/GenBank/DDBJ databases">
        <title>Plant Genome Project.</title>
        <authorList>
            <person name="Zhang R.-G."/>
        </authorList>
    </citation>
    <scope>NUCLEOTIDE SEQUENCE [LARGE SCALE GENOMIC DNA]</scope>
    <source>
        <tissue evidence="11">Leaves</tissue>
    </source>
</reference>
<evidence type="ECO:0000256" key="8">
    <source>
        <dbReference type="ARBA" id="ARBA00022989"/>
    </source>
</evidence>
<accession>A0ABQ8HVR0</accession>
<keyword evidence="9 10" id="KW-0472">Membrane</keyword>
<dbReference type="Proteomes" id="UP000827721">
    <property type="component" value="Unassembled WGS sequence"/>
</dbReference>
<feature type="transmembrane region" description="Helical" evidence="10">
    <location>
        <begin position="184"/>
        <end position="209"/>
    </location>
</feature>
<dbReference type="InterPro" id="IPR044878">
    <property type="entry name" value="UbiA_sf"/>
</dbReference>
<keyword evidence="3" id="KW-0150">Chloroplast</keyword>